<gene>
    <name evidence="1" type="ORF">L4923_23410</name>
</gene>
<keyword evidence="2" id="KW-1185">Reference proteome</keyword>
<name>A0ABS9QKL0_9HYPH</name>
<dbReference type="EMBL" id="JAKREW010000032">
    <property type="protein sequence ID" value="MCG7507993.1"/>
    <property type="molecule type" value="Genomic_DNA"/>
</dbReference>
<dbReference type="Proteomes" id="UP001201701">
    <property type="component" value="Unassembled WGS sequence"/>
</dbReference>
<reference evidence="1 2" key="1">
    <citation type="submission" date="2022-02" db="EMBL/GenBank/DDBJ databases">
        <title>Draft genome sequence of Mezorhizobium retamae strain IRAMC:0171 isolated from Retama raetam nodules.</title>
        <authorList>
            <person name="Bengaied R."/>
            <person name="Sbissi I."/>
            <person name="Huber K."/>
            <person name="Ghodbane F."/>
            <person name="Nouioui I."/>
            <person name="Tarhouni M."/>
            <person name="Gtari M."/>
        </authorList>
    </citation>
    <scope>NUCLEOTIDE SEQUENCE [LARGE SCALE GENOMIC DNA]</scope>
    <source>
        <strain evidence="1 2">IRAMC:0171</strain>
    </source>
</reference>
<dbReference type="RefSeq" id="WP_239369510.1">
    <property type="nucleotide sequence ID" value="NZ_JAKREW010000032.1"/>
</dbReference>
<proteinExistence type="predicted"/>
<accession>A0ABS9QKL0</accession>
<protein>
    <submittedName>
        <fullName evidence="1">Uncharacterized protein</fullName>
    </submittedName>
</protein>
<comment type="caution">
    <text evidence="1">The sequence shown here is derived from an EMBL/GenBank/DDBJ whole genome shotgun (WGS) entry which is preliminary data.</text>
</comment>
<evidence type="ECO:0000313" key="1">
    <source>
        <dbReference type="EMBL" id="MCG7507993.1"/>
    </source>
</evidence>
<evidence type="ECO:0000313" key="2">
    <source>
        <dbReference type="Proteomes" id="UP001201701"/>
    </source>
</evidence>
<sequence>MTIRVRRINVQNTSYERKLTPETNRDYLSFTWWTGGGERSSLWSWSCDVESFTTLIQAMMLIDRGATIDAIAEALKSELVTELKPES</sequence>
<organism evidence="1 2">
    <name type="scientific">Mesorhizobium retamae</name>
    <dbReference type="NCBI Taxonomy" id="2912854"/>
    <lineage>
        <taxon>Bacteria</taxon>
        <taxon>Pseudomonadati</taxon>
        <taxon>Pseudomonadota</taxon>
        <taxon>Alphaproteobacteria</taxon>
        <taxon>Hyphomicrobiales</taxon>
        <taxon>Phyllobacteriaceae</taxon>
        <taxon>Mesorhizobium</taxon>
    </lineage>
</organism>